<keyword evidence="2" id="KW-1185">Reference proteome</keyword>
<proteinExistence type="predicted"/>
<dbReference type="AlphaFoldDB" id="A0A915I729"/>
<sequence length="266" mass="30434">MFHIRRLPMLILITQVLISLWSDGKKPKTAPELKKQCKCRKNTTHINCNDKASSIDVCWYCQYEKNCGRKAVELRIDPNENLTSSKYLIEECCDKIKTVVLKDVRKCGEFCSEEWVTKTEDGLPCHCKLSPHTRPISESTTPSTTPKAFTMVLEVSVVLFSLPCLVLSALLAYCYKKGRSVEIPIKEMIERRQNTQNIVEPCVQDDLNDDRMIEDVMGHIEVFEPAIDKLIQLDDEQGDSQLSFENPSFIENESQSQITDVRLLDV</sequence>
<organism evidence="2 3">
    <name type="scientific">Romanomermis culicivorax</name>
    <name type="common">Nematode worm</name>
    <dbReference type="NCBI Taxonomy" id="13658"/>
    <lineage>
        <taxon>Eukaryota</taxon>
        <taxon>Metazoa</taxon>
        <taxon>Ecdysozoa</taxon>
        <taxon>Nematoda</taxon>
        <taxon>Enoplea</taxon>
        <taxon>Dorylaimia</taxon>
        <taxon>Mermithida</taxon>
        <taxon>Mermithoidea</taxon>
        <taxon>Mermithidae</taxon>
        <taxon>Romanomermis</taxon>
    </lineage>
</organism>
<accession>A0A915I729</accession>
<protein>
    <submittedName>
        <fullName evidence="3">Uncharacterized protein</fullName>
    </submittedName>
</protein>
<evidence type="ECO:0000256" key="1">
    <source>
        <dbReference type="SAM" id="SignalP"/>
    </source>
</evidence>
<evidence type="ECO:0000313" key="3">
    <source>
        <dbReference type="WBParaSite" id="nRc.2.0.1.t09676-RA"/>
    </source>
</evidence>
<dbReference type="Proteomes" id="UP000887565">
    <property type="component" value="Unplaced"/>
</dbReference>
<feature type="chain" id="PRO_5037517284" evidence="1">
    <location>
        <begin position="25"/>
        <end position="266"/>
    </location>
</feature>
<keyword evidence="1" id="KW-0732">Signal</keyword>
<reference evidence="3" key="1">
    <citation type="submission" date="2022-11" db="UniProtKB">
        <authorList>
            <consortium name="WormBaseParasite"/>
        </authorList>
    </citation>
    <scope>IDENTIFICATION</scope>
</reference>
<evidence type="ECO:0000313" key="2">
    <source>
        <dbReference type="Proteomes" id="UP000887565"/>
    </source>
</evidence>
<feature type="signal peptide" evidence="1">
    <location>
        <begin position="1"/>
        <end position="24"/>
    </location>
</feature>
<dbReference type="WBParaSite" id="nRc.2.0.1.t09676-RA">
    <property type="protein sequence ID" value="nRc.2.0.1.t09676-RA"/>
    <property type="gene ID" value="nRc.2.0.1.g09676"/>
</dbReference>
<name>A0A915I729_ROMCU</name>